<reference evidence="2" key="1">
    <citation type="journal article" date="2020" name="Nature">
        <title>Giant virus diversity and host interactions through global metagenomics.</title>
        <authorList>
            <person name="Schulz F."/>
            <person name="Roux S."/>
            <person name="Paez-Espino D."/>
            <person name="Jungbluth S."/>
            <person name="Walsh D.A."/>
            <person name="Denef V.J."/>
            <person name="McMahon K.D."/>
            <person name="Konstantinidis K.T."/>
            <person name="Eloe-Fadrosh E.A."/>
            <person name="Kyrpides N.C."/>
            <person name="Woyke T."/>
        </authorList>
    </citation>
    <scope>NUCLEOTIDE SEQUENCE</scope>
    <source>
        <strain evidence="2">GVMAG-M-3300027734-16</strain>
    </source>
</reference>
<evidence type="ECO:0000313" key="2">
    <source>
        <dbReference type="EMBL" id="QHU05258.1"/>
    </source>
</evidence>
<protein>
    <submittedName>
        <fullName evidence="2">Uncharacterized protein</fullName>
    </submittedName>
</protein>
<keyword evidence="1" id="KW-0472">Membrane</keyword>
<organism evidence="2">
    <name type="scientific">viral metagenome</name>
    <dbReference type="NCBI Taxonomy" id="1070528"/>
    <lineage>
        <taxon>unclassified sequences</taxon>
        <taxon>metagenomes</taxon>
        <taxon>organismal metagenomes</taxon>
    </lineage>
</organism>
<dbReference type="EMBL" id="MN740410">
    <property type="protein sequence ID" value="QHU05258.1"/>
    <property type="molecule type" value="Genomic_DNA"/>
</dbReference>
<accession>A0A6C0JN16</accession>
<evidence type="ECO:0000256" key="1">
    <source>
        <dbReference type="SAM" id="Phobius"/>
    </source>
</evidence>
<keyword evidence="1" id="KW-1133">Transmembrane helix</keyword>
<proteinExistence type="predicted"/>
<sequence>MILFIAFTVAAILTAASFFAENQAKYVRDNWSEMRCNPTFMIMPAVLDLGTDVSTNFINCITKSFNDYAGLSMDGMNSQMSVVGDSLGSITTAMSDMRSMMGSTRGGFMMVFQMVFGKIQNLMSSMQYLMIRIRTLMGRIVGVFASLIYAFYAGEQAAESAYNGPIGYVARGFRN</sequence>
<dbReference type="AlphaFoldDB" id="A0A6C0JN16"/>
<keyword evidence="1" id="KW-0812">Transmembrane</keyword>
<name>A0A6C0JN16_9ZZZZ</name>
<feature type="transmembrane region" description="Helical" evidence="1">
    <location>
        <begin position="136"/>
        <end position="154"/>
    </location>
</feature>